<sequence>MKGTSELRPWSSGFCDCFSDCNSCLMGTFCCCQVIGEMGKKMNVDYNLGCWGDVALLVCIPTGHNILLTMFRYQFREASGIEGNILWDILGSFCCPCCVAIQAHRQLKNDGLVSAPGSASALPAQQQMKTQ</sequence>
<dbReference type="InterPro" id="IPR006461">
    <property type="entry name" value="PLAC_motif_containing"/>
</dbReference>
<dbReference type="PANTHER" id="PTHR15907">
    <property type="entry name" value="DUF614 FAMILY PROTEIN-RELATED"/>
    <property type="match status" value="1"/>
</dbReference>
<name>A0A0G4FC51_9ALVE</name>
<gene>
    <name evidence="1" type="ORF">Cvel_16127</name>
</gene>
<dbReference type="NCBIfam" id="TIGR01571">
    <property type="entry name" value="A_thal_Cys_rich"/>
    <property type="match status" value="1"/>
</dbReference>
<reference evidence="1" key="1">
    <citation type="submission" date="2014-11" db="EMBL/GenBank/DDBJ databases">
        <authorList>
            <person name="Otto D Thomas"/>
            <person name="Naeem Raeece"/>
        </authorList>
    </citation>
    <scope>NUCLEOTIDE SEQUENCE</scope>
</reference>
<accession>A0A0G4FC51</accession>
<dbReference type="AlphaFoldDB" id="A0A0G4FC51"/>
<evidence type="ECO:0000313" key="1">
    <source>
        <dbReference type="EMBL" id="CEM10187.1"/>
    </source>
</evidence>
<proteinExistence type="predicted"/>
<dbReference type="VEuPathDB" id="CryptoDB:Cvel_16127"/>
<dbReference type="PhylomeDB" id="A0A0G4FC51"/>
<dbReference type="EMBL" id="CDMZ01000251">
    <property type="protein sequence ID" value="CEM10187.1"/>
    <property type="molecule type" value="Genomic_DNA"/>
</dbReference>
<organism evidence="1">
    <name type="scientific">Chromera velia CCMP2878</name>
    <dbReference type="NCBI Taxonomy" id="1169474"/>
    <lineage>
        <taxon>Eukaryota</taxon>
        <taxon>Sar</taxon>
        <taxon>Alveolata</taxon>
        <taxon>Colpodellida</taxon>
        <taxon>Chromeraceae</taxon>
        <taxon>Chromera</taxon>
    </lineage>
</organism>
<dbReference type="Pfam" id="PF04749">
    <property type="entry name" value="PLAC8"/>
    <property type="match status" value="1"/>
</dbReference>
<protein>
    <submittedName>
        <fullName evidence="1">Uncharacterized protein</fullName>
    </submittedName>
</protein>